<dbReference type="Proteomes" id="UP000681216">
    <property type="component" value="Segment"/>
</dbReference>
<accession>A0A7T3N5Q9</accession>
<keyword evidence="2" id="KW-1185">Reference proteome</keyword>
<evidence type="ECO:0000313" key="1">
    <source>
        <dbReference type="EMBL" id="QPX72000.1"/>
    </source>
</evidence>
<organism evidence="1 2">
    <name type="scientific">Dompiswa phage TSP7_1</name>
    <dbReference type="NCBI Taxonomy" id="2793345"/>
    <lineage>
        <taxon>Viruses</taxon>
        <taxon>Duplodnaviria</taxon>
        <taxon>Heunggongvirae</taxon>
        <taxon>Uroviricota</taxon>
        <taxon>Caudoviricetes</taxon>
        <taxon>Stephanstirmvirinae</taxon>
        <taxon>Phapecoctavirus</taxon>
        <taxon>Phapecoctavirus TSP7</taxon>
    </lineage>
</organism>
<sequence length="61" mass="7375">MQLASFENAGLDTTFPFNTAKSFEQECKEKRCMFNEKRVQWVKDRVKQLEQELDFFYDEAE</sequence>
<protein>
    <submittedName>
        <fullName evidence="1">Uncharacterized protein</fullName>
    </submittedName>
</protein>
<name>A0A7T3N5Q9_9CAUD</name>
<dbReference type="GeneID" id="71931523"/>
<reference evidence="1 2" key="1">
    <citation type="submission" date="2020-10" db="EMBL/GenBank/DDBJ databases">
        <title>Genome of a phapecoctavirus identified in a racing pigeon cloacal swab sample from Poland.</title>
        <authorList>
            <person name="Khalifeh A."/>
            <person name="Kraberger S."/>
            <person name="Stenzel T."/>
            <person name="Varsani A."/>
        </authorList>
    </citation>
    <scope>NUCLEOTIDE SEQUENCE [LARGE SCALE GENOMIC DNA]</scope>
    <source>
        <strain evidence="1">TSP7_1</strain>
    </source>
</reference>
<evidence type="ECO:0000313" key="2">
    <source>
        <dbReference type="Proteomes" id="UP000681216"/>
    </source>
</evidence>
<dbReference type="EMBL" id="MW175890">
    <property type="protein sequence ID" value="QPX72000.1"/>
    <property type="molecule type" value="Genomic_DNA"/>
</dbReference>
<dbReference type="KEGG" id="vg:71931523"/>
<dbReference type="RefSeq" id="YP_010356346.1">
    <property type="nucleotide sequence ID" value="NC_062742.1"/>
</dbReference>
<proteinExistence type="predicted"/>